<dbReference type="GO" id="GO:0061630">
    <property type="term" value="F:ubiquitin protein ligase activity"/>
    <property type="evidence" value="ECO:0007669"/>
    <property type="project" value="UniProtKB-EC"/>
</dbReference>
<feature type="transmembrane region" description="Helical" evidence="10">
    <location>
        <begin position="329"/>
        <end position="355"/>
    </location>
</feature>
<proteinExistence type="predicted"/>
<dbReference type="SMART" id="SM00647">
    <property type="entry name" value="IBR"/>
    <property type="match status" value="2"/>
</dbReference>
<evidence type="ECO:0000256" key="4">
    <source>
        <dbReference type="ARBA" id="ARBA00022723"/>
    </source>
</evidence>
<accession>A0A238BX12</accession>
<dbReference type="EC" id="2.3.2.31" evidence="2"/>
<evidence type="ECO:0000256" key="3">
    <source>
        <dbReference type="ARBA" id="ARBA00022679"/>
    </source>
</evidence>
<keyword evidence="10" id="KW-0472">Membrane</keyword>
<keyword evidence="10" id="KW-1133">Transmembrane helix</keyword>
<sequence>MVRINNDHTLSNANASSVSLLDSRILQDSCSSSVDEKSQFVNSEDEHGFGVNNNETDFEQTLQDSSNSGAGATSETSSTQPVAQHSPLSNSSALSRKYWECPLCFIRQPYYTSSDNSGVTPETGYLQVEIMESRVQITCPECSEMLHPTDIYYLMAHCPNLIQKYETFALRRVLMMDPDTRWCPAPDCTYAVIATACAACPELRCERPGCGALFCYHCKGPWHASQTCDEARKERGEIYRRSVPQLSAAQESILKPGDIKACPRCRTYIVKMNDGSCNHMVCAMCSAQFCWLCLREINDLHYLSPTGCTFWGKKPWTRKKKLLCQVGTLIGAPVGIALIAGLAIPGIIFGVPVFVGRKVNQRFAYLTKIRRRCLTAGSIIGSLIVSPVLAVMAVGVGVPIMLAYVYGVVPLSLCRSGGCGVSSSSSRSDESDLNDEEIWHEVNMRSHEKSPLLNDMERQDGTSVITGISVNSGLSGAQQMPNRLQIQAELCRRRPSIESGINSLGEKCNYEEASTKAMAGSQYNDDKSLQTVCSGQEAVSYCEEVASIVALSGSVVDAKSLTDSASGRIFSTQIYCHERDLSPSSQHAIACGDSDELVLMADETVPQPNDSNKDLKQSSSGSVKVHQVMRSSHSSDSADSKADRFHIRALFDTMKRIVSDDVAAEPEKE</sequence>
<evidence type="ECO:0000313" key="12">
    <source>
        <dbReference type="EMBL" id="OZC09295.1"/>
    </source>
</evidence>
<dbReference type="PANTHER" id="PTHR11685">
    <property type="entry name" value="RBR FAMILY RING FINGER AND IBR DOMAIN-CONTAINING"/>
    <property type="match status" value="1"/>
</dbReference>
<feature type="domain" description="RING-type" evidence="11">
    <location>
        <begin position="97"/>
        <end position="312"/>
    </location>
</feature>
<dbReference type="OrthoDB" id="1431934at2759"/>
<keyword evidence="10" id="KW-0812">Transmembrane</keyword>
<evidence type="ECO:0000256" key="9">
    <source>
        <dbReference type="SAM" id="MobiDB-lite"/>
    </source>
</evidence>
<evidence type="ECO:0000313" key="13">
    <source>
        <dbReference type="Proteomes" id="UP000242913"/>
    </source>
</evidence>
<evidence type="ECO:0000259" key="11">
    <source>
        <dbReference type="PROSITE" id="PS51873"/>
    </source>
</evidence>
<gene>
    <name evidence="12" type="ORF">X798_03635</name>
</gene>
<keyword evidence="5" id="KW-0677">Repeat</keyword>
<dbReference type="Gene3D" id="1.20.120.1750">
    <property type="match status" value="1"/>
</dbReference>
<feature type="region of interest" description="Disordered" evidence="9">
    <location>
        <begin position="61"/>
        <end position="88"/>
    </location>
</feature>
<evidence type="ECO:0000256" key="10">
    <source>
        <dbReference type="SAM" id="Phobius"/>
    </source>
</evidence>
<dbReference type="InterPro" id="IPR002867">
    <property type="entry name" value="IBR_dom"/>
</dbReference>
<dbReference type="GO" id="GO:0008270">
    <property type="term" value="F:zinc ion binding"/>
    <property type="evidence" value="ECO:0007669"/>
    <property type="project" value="UniProtKB-KW"/>
</dbReference>
<name>A0A238BX12_9BILA</name>
<feature type="region of interest" description="Disordered" evidence="9">
    <location>
        <begin position="605"/>
        <end position="641"/>
    </location>
</feature>
<evidence type="ECO:0000256" key="1">
    <source>
        <dbReference type="ARBA" id="ARBA00001798"/>
    </source>
</evidence>
<keyword evidence="13" id="KW-1185">Reference proteome</keyword>
<evidence type="ECO:0000256" key="6">
    <source>
        <dbReference type="ARBA" id="ARBA00022771"/>
    </source>
</evidence>
<keyword evidence="8" id="KW-0862">Zinc</keyword>
<keyword evidence="7" id="KW-0833">Ubl conjugation pathway</keyword>
<keyword evidence="4" id="KW-0479">Metal-binding</keyword>
<dbReference type="PROSITE" id="PS51873">
    <property type="entry name" value="TRIAD"/>
    <property type="match status" value="1"/>
</dbReference>
<dbReference type="FunFam" id="1.20.120.1750:FF:000001">
    <property type="entry name" value="RBR-type E3 ubiquitin transferase"/>
    <property type="match status" value="1"/>
</dbReference>
<organism evidence="12 13">
    <name type="scientific">Onchocerca flexuosa</name>
    <dbReference type="NCBI Taxonomy" id="387005"/>
    <lineage>
        <taxon>Eukaryota</taxon>
        <taxon>Metazoa</taxon>
        <taxon>Ecdysozoa</taxon>
        <taxon>Nematoda</taxon>
        <taxon>Chromadorea</taxon>
        <taxon>Rhabditida</taxon>
        <taxon>Spirurina</taxon>
        <taxon>Spiruromorpha</taxon>
        <taxon>Filarioidea</taxon>
        <taxon>Onchocercidae</taxon>
        <taxon>Onchocerca</taxon>
    </lineage>
</organism>
<dbReference type="Pfam" id="PF01485">
    <property type="entry name" value="IBR"/>
    <property type="match status" value="2"/>
</dbReference>
<evidence type="ECO:0000256" key="2">
    <source>
        <dbReference type="ARBA" id="ARBA00012251"/>
    </source>
</evidence>
<feature type="compositionally biased region" description="Low complexity" evidence="9">
    <location>
        <begin position="65"/>
        <end position="79"/>
    </location>
</feature>
<keyword evidence="3" id="KW-0808">Transferase</keyword>
<dbReference type="InterPro" id="IPR031127">
    <property type="entry name" value="E3_UB_ligase_RBR"/>
</dbReference>
<evidence type="ECO:0000256" key="5">
    <source>
        <dbReference type="ARBA" id="ARBA00022737"/>
    </source>
</evidence>
<dbReference type="GO" id="GO:0016567">
    <property type="term" value="P:protein ubiquitination"/>
    <property type="evidence" value="ECO:0007669"/>
    <property type="project" value="InterPro"/>
</dbReference>
<protein>
    <recommendedName>
        <fullName evidence="2">RBR-type E3 ubiquitin transferase</fullName>
        <ecNumber evidence="2">2.3.2.31</ecNumber>
    </recommendedName>
</protein>
<dbReference type="CDD" id="cd20355">
    <property type="entry name" value="Rcat_RBR_RNF19"/>
    <property type="match status" value="1"/>
</dbReference>
<keyword evidence="6" id="KW-0863">Zinc-finger</keyword>
<evidence type="ECO:0000256" key="8">
    <source>
        <dbReference type="ARBA" id="ARBA00022833"/>
    </source>
</evidence>
<dbReference type="AlphaFoldDB" id="A0A238BX12"/>
<dbReference type="Proteomes" id="UP000242913">
    <property type="component" value="Unassembled WGS sequence"/>
</dbReference>
<comment type="catalytic activity">
    <reaction evidence="1">
        <text>[E2 ubiquitin-conjugating enzyme]-S-ubiquitinyl-L-cysteine + [acceptor protein]-L-lysine = [E2 ubiquitin-conjugating enzyme]-L-cysteine + [acceptor protein]-N(6)-ubiquitinyl-L-lysine.</text>
        <dbReference type="EC" id="2.3.2.31"/>
    </reaction>
</comment>
<reference evidence="12 13" key="1">
    <citation type="submission" date="2015-12" db="EMBL/GenBank/DDBJ databases">
        <title>Draft genome of the nematode, Onchocerca flexuosa.</title>
        <authorList>
            <person name="Mitreva M."/>
        </authorList>
    </citation>
    <scope>NUCLEOTIDE SEQUENCE [LARGE SCALE GENOMIC DNA]</scope>
    <source>
        <strain evidence="12">Red Deer</strain>
    </source>
</reference>
<dbReference type="CDD" id="cd20338">
    <property type="entry name" value="BRcat_RBR_RNF19"/>
    <property type="match status" value="1"/>
</dbReference>
<evidence type="ECO:0000256" key="7">
    <source>
        <dbReference type="ARBA" id="ARBA00022786"/>
    </source>
</evidence>
<dbReference type="SUPFAM" id="SSF57850">
    <property type="entry name" value="RING/U-box"/>
    <property type="match status" value="2"/>
</dbReference>
<dbReference type="EMBL" id="KZ269995">
    <property type="protein sequence ID" value="OZC09295.1"/>
    <property type="molecule type" value="Genomic_DNA"/>
</dbReference>
<feature type="transmembrane region" description="Helical" evidence="10">
    <location>
        <begin position="376"/>
        <end position="406"/>
    </location>
</feature>
<dbReference type="InterPro" id="IPR044066">
    <property type="entry name" value="TRIAD_supradom"/>
</dbReference>